<evidence type="ECO:0000313" key="2">
    <source>
        <dbReference type="Proteomes" id="UP000198650"/>
    </source>
</evidence>
<sequence>MNLPWNKTIPRQMTTDDFSEEGVKCPYCGEYKQFLVSIVLAEGMDYICEECRKHETLVDLFRPPSKKEFKERIKSILEGLK</sequence>
<reference evidence="2" key="1">
    <citation type="submission" date="2016-10" db="EMBL/GenBank/DDBJ databases">
        <authorList>
            <person name="Varghese N."/>
            <person name="Submissions S."/>
        </authorList>
    </citation>
    <scope>NUCLEOTIDE SEQUENCE [LARGE SCALE GENOMIC DNA]</scope>
    <source>
        <strain evidence="2">M1</strain>
    </source>
</reference>
<dbReference type="AlphaFoldDB" id="A0A1I0TV06"/>
<dbReference type="EMBL" id="FOJS01000063">
    <property type="protein sequence ID" value="SFA55532.1"/>
    <property type="molecule type" value="Genomic_DNA"/>
</dbReference>
<protein>
    <submittedName>
        <fullName evidence="1">Uncharacterized protein</fullName>
    </submittedName>
</protein>
<dbReference type="Proteomes" id="UP000198650">
    <property type="component" value="Unassembled WGS sequence"/>
</dbReference>
<proteinExistence type="predicted"/>
<name>A0A1I0TV06_9BACL</name>
<organism evidence="1 2">
    <name type="scientific">Parageobacillus thermantarcticus</name>
    <dbReference type="NCBI Taxonomy" id="186116"/>
    <lineage>
        <taxon>Bacteria</taxon>
        <taxon>Bacillati</taxon>
        <taxon>Bacillota</taxon>
        <taxon>Bacilli</taxon>
        <taxon>Bacillales</taxon>
        <taxon>Anoxybacillaceae</taxon>
        <taxon>Parageobacillus</taxon>
    </lineage>
</organism>
<dbReference type="STRING" id="186116.SAMN05192569_10637"/>
<keyword evidence="2" id="KW-1185">Reference proteome</keyword>
<evidence type="ECO:0000313" key="1">
    <source>
        <dbReference type="EMBL" id="SFA55532.1"/>
    </source>
</evidence>
<gene>
    <name evidence="1" type="ORF">SAMN05192569_10637</name>
</gene>
<accession>A0A1I0TV06</accession>